<dbReference type="InterPro" id="IPR012902">
    <property type="entry name" value="N_methyl_site"/>
</dbReference>
<evidence type="ECO:0000256" key="4">
    <source>
        <dbReference type="ARBA" id="ARBA00022481"/>
    </source>
</evidence>
<dbReference type="STRING" id="284577.SAMN05216571_11121"/>
<dbReference type="PROSITE" id="PS00409">
    <property type="entry name" value="PROKAR_NTER_METHYL"/>
    <property type="match status" value="1"/>
</dbReference>
<dbReference type="NCBIfam" id="TIGR02532">
    <property type="entry name" value="IV_pilin_GFxxxE"/>
    <property type="match status" value="1"/>
</dbReference>
<evidence type="ECO:0000256" key="8">
    <source>
        <dbReference type="ARBA" id="ARBA00023136"/>
    </source>
</evidence>
<dbReference type="AlphaFoldDB" id="A0A1G7TN36"/>
<sequence length="156" mass="16167">MTRFGRQSGFTLIELLVTVALIVIIATVAVPSFSGLVSDSRLTAVTNNLNATLRLARSEAIKRNRTLTLCGLKQCGNDWSTGWQLVTDKTNGTVIQQQAARDDGVTVTSSATVTFNSFGRPAGASSYCLTLSAGGKSQVLSVAPSGSIAAGSSCPP</sequence>
<dbReference type="SUPFAM" id="SSF54523">
    <property type="entry name" value="Pili subunits"/>
    <property type="match status" value="1"/>
</dbReference>
<evidence type="ECO:0000256" key="7">
    <source>
        <dbReference type="ARBA" id="ARBA00022989"/>
    </source>
</evidence>
<dbReference type="Gene3D" id="3.55.40.10">
    <property type="entry name" value="minor pseudopilin epsh domain"/>
    <property type="match status" value="1"/>
</dbReference>
<gene>
    <name evidence="13" type="ORF">SAMN05216571_11121</name>
</gene>
<dbReference type="EMBL" id="FNCI01000011">
    <property type="protein sequence ID" value="SDG36611.1"/>
    <property type="molecule type" value="Genomic_DNA"/>
</dbReference>
<evidence type="ECO:0000256" key="5">
    <source>
        <dbReference type="ARBA" id="ARBA00022519"/>
    </source>
</evidence>
<dbReference type="GO" id="GO:0005886">
    <property type="term" value="C:plasma membrane"/>
    <property type="evidence" value="ECO:0007669"/>
    <property type="project" value="UniProtKB-SubCell"/>
</dbReference>
<evidence type="ECO:0000256" key="9">
    <source>
        <dbReference type="ARBA" id="ARBA00025772"/>
    </source>
</evidence>
<reference evidence="13 14" key="1">
    <citation type="submission" date="2016-10" db="EMBL/GenBank/DDBJ databases">
        <authorList>
            <person name="de Groot N.N."/>
        </authorList>
    </citation>
    <scope>NUCLEOTIDE SEQUENCE [LARGE SCALE GENOMIC DNA]</scope>
    <source>
        <strain evidence="13 14">BH539</strain>
    </source>
</reference>
<evidence type="ECO:0000256" key="10">
    <source>
        <dbReference type="ARBA" id="ARBA00030775"/>
    </source>
</evidence>
<dbReference type="OrthoDB" id="2313614at2"/>
<dbReference type="InterPro" id="IPR022346">
    <property type="entry name" value="T2SS_GspH"/>
</dbReference>
<feature type="transmembrane region" description="Helical" evidence="11">
    <location>
        <begin position="12"/>
        <end position="33"/>
    </location>
</feature>
<dbReference type="Proteomes" id="UP000198641">
    <property type="component" value="Unassembled WGS sequence"/>
</dbReference>
<feature type="domain" description="General secretion pathway GspH" evidence="12">
    <location>
        <begin position="46"/>
        <end position="146"/>
    </location>
</feature>
<dbReference type="RefSeq" id="WP_092527027.1">
    <property type="nucleotide sequence ID" value="NZ_FNCI01000011.1"/>
</dbReference>
<evidence type="ECO:0000256" key="1">
    <source>
        <dbReference type="ARBA" id="ARBA00004377"/>
    </source>
</evidence>
<dbReference type="InterPro" id="IPR045584">
    <property type="entry name" value="Pilin-like"/>
</dbReference>
<keyword evidence="6 11" id="KW-0812">Transmembrane</keyword>
<keyword evidence="5" id="KW-0997">Cell inner membrane</keyword>
<dbReference type="Pfam" id="PF07963">
    <property type="entry name" value="N_methyl"/>
    <property type="match status" value="1"/>
</dbReference>
<evidence type="ECO:0000256" key="3">
    <source>
        <dbReference type="ARBA" id="ARBA00022475"/>
    </source>
</evidence>
<name>A0A1G7TN36_9GAMM</name>
<keyword evidence="3" id="KW-1003">Cell membrane</keyword>
<dbReference type="GO" id="GO:0015628">
    <property type="term" value="P:protein secretion by the type II secretion system"/>
    <property type="evidence" value="ECO:0007669"/>
    <property type="project" value="InterPro"/>
</dbReference>
<dbReference type="GO" id="GO:0015627">
    <property type="term" value="C:type II protein secretion system complex"/>
    <property type="evidence" value="ECO:0007669"/>
    <property type="project" value="InterPro"/>
</dbReference>
<evidence type="ECO:0000259" key="12">
    <source>
        <dbReference type="Pfam" id="PF12019"/>
    </source>
</evidence>
<keyword evidence="4" id="KW-0488">Methylation</keyword>
<evidence type="ECO:0000313" key="14">
    <source>
        <dbReference type="Proteomes" id="UP000198641"/>
    </source>
</evidence>
<evidence type="ECO:0000256" key="11">
    <source>
        <dbReference type="SAM" id="Phobius"/>
    </source>
</evidence>
<evidence type="ECO:0000256" key="6">
    <source>
        <dbReference type="ARBA" id="ARBA00022692"/>
    </source>
</evidence>
<comment type="subcellular location">
    <subcellularLocation>
        <location evidence="1">Cell inner membrane</location>
        <topology evidence="1">Single-pass membrane protein</topology>
    </subcellularLocation>
</comment>
<accession>A0A1G7TN36</accession>
<dbReference type="Pfam" id="PF12019">
    <property type="entry name" value="GspH"/>
    <property type="match status" value="1"/>
</dbReference>
<protein>
    <recommendedName>
        <fullName evidence="2">Type II secretion system protein H</fullName>
    </recommendedName>
    <alternativeName>
        <fullName evidence="10">General secretion pathway protein H</fullName>
    </alternativeName>
</protein>
<evidence type="ECO:0000256" key="2">
    <source>
        <dbReference type="ARBA" id="ARBA00021549"/>
    </source>
</evidence>
<keyword evidence="14" id="KW-1185">Reference proteome</keyword>
<keyword evidence="8 11" id="KW-0472">Membrane</keyword>
<proteinExistence type="inferred from homology"/>
<evidence type="ECO:0000313" key="13">
    <source>
        <dbReference type="EMBL" id="SDG36611.1"/>
    </source>
</evidence>
<keyword evidence="7 11" id="KW-1133">Transmembrane helix</keyword>
<organism evidence="13 14">
    <name type="scientific">Onishia taeanensis</name>
    <dbReference type="NCBI Taxonomy" id="284577"/>
    <lineage>
        <taxon>Bacteria</taxon>
        <taxon>Pseudomonadati</taxon>
        <taxon>Pseudomonadota</taxon>
        <taxon>Gammaproteobacteria</taxon>
        <taxon>Oceanospirillales</taxon>
        <taxon>Halomonadaceae</taxon>
        <taxon>Onishia</taxon>
    </lineage>
</organism>
<comment type="similarity">
    <text evidence="9">Belongs to the GSP H family.</text>
</comment>